<evidence type="ECO:0000313" key="1">
    <source>
        <dbReference type="EMBL" id="CAB4132312.1"/>
    </source>
</evidence>
<name>A0A6J5LFA7_9CAUD</name>
<dbReference type="Pfam" id="PF24175">
    <property type="entry name" value="SU10_adaptor"/>
    <property type="match status" value="1"/>
</dbReference>
<dbReference type="EMBL" id="LR796267">
    <property type="protein sequence ID" value="CAB4132312.1"/>
    <property type="molecule type" value="Genomic_DNA"/>
</dbReference>
<dbReference type="InterPro" id="IPR038258">
    <property type="entry name" value="Gp4_sf"/>
</dbReference>
<sequence>MSTSGTTTWKLNRNEIISAALRKLGVLSGGSSPETYQITDATQALNAMIKGFETDGMPLWSIKSYTFTVTSGTAAYNIGVGQTFNTAKPLKVIQAWRNQDTNFSNVPMNVYTNYNYDLLPLALSSGTPVNLYYQPLRDYGVINLWPKPNDSVTTITLRYQTPFEDMTSSTDDIDFPSEWTEAIIYGLAHRLSPEYGVPLQDRQLLAKEAEFFHEKALSFGTEEGGIFFQPDTAGTRTK</sequence>
<dbReference type="InterPro" id="IPR056209">
    <property type="entry name" value="SU10_adaptor"/>
</dbReference>
<accession>A0A6J5LFA7</accession>
<reference evidence="1" key="1">
    <citation type="submission" date="2020-04" db="EMBL/GenBank/DDBJ databases">
        <authorList>
            <person name="Chiriac C."/>
            <person name="Salcher M."/>
            <person name="Ghai R."/>
            <person name="Kavagutti S V."/>
        </authorList>
    </citation>
    <scope>NUCLEOTIDE SEQUENCE</scope>
</reference>
<evidence type="ECO:0008006" key="2">
    <source>
        <dbReference type="Google" id="ProtNLM"/>
    </source>
</evidence>
<proteinExistence type="predicted"/>
<protein>
    <recommendedName>
        <fullName evidence="2">Tail tubular protein A</fullName>
    </recommendedName>
</protein>
<gene>
    <name evidence="1" type="ORF">UFOVP248_19</name>
</gene>
<organism evidence="1">
    <name type="scientific">uncultured Caudovirales phage</name>
    <dbReference type="NCBI Taxonomy" id="2100421"/>
    <lineage>
        <taxon>Viruses</taxon>
        <taxon>Duplodnaviria</taxon>
        <taxon>Heunggongvirae</taxon>
        <taxon>Uroviricota</taxon>
        <taxon>Caudoviricetes</taxon>
        <taxon>Peduoviridae</taxon>
        <taxon>Maltschvirus</taxon>
        <taxon>Maltschvirus maltsch</taxon>
    </lineage>
</organism>
<dbReference type="Gene3D" id="1.10.3230.20">
    <property type="entry name" value="P22 tail accessory factor (Gp4)"/>
    <property type="match status" value="2"/>
</dbReference>